<dbReference type="Proteomes" id="UP000283383">
    <property type="component" value="Unassembled WGS sequence"/>
</dbReference>
<feature type="region of interest" description="Disordered" evidence="8">
    <location>
        <begin position="1"/>
        <end position="24"/>
    </location>
</feature>
<dbReference type="InterPro" id="IPR041178">
    <property type="entry name" value="RPA43_OB"/>
</dbReference>
<keyword evidence="4" id="KW-0597">Phosphoprotein</keyword>
<dbReference type="InterPro" id="IPR045113">
    <property type="entry name" value="Rpb7-like"/>
</dbReference>
<dbReference type="STRING" id="62708.A0A420GIL7"/>
<dbReference type="EMBL" id="MCBQ01022495">
    <property type="protein sequence ID" value="RKF45068.1"/>
    <property type="molecule type" value="Genomic_DNA"/>
</dbReference>
<gene>
    <name evidence="10" type="ORF">GcM3_224009</name>
</gene>
<dbReference type="GO" id="GO:0006362">
    <property type="term" value="P:transcription elongation by RNA polymerase I"/>
    <property type="evidence" value="ECO:0007669"/>
    <property type="project" value="UniProtKB-ARBA"/>
</dbReference>
<evidence type="ECO:0000256" key="8">
    <source>
        <dbReference type="SAM" id="MobiDB-lite"/>
    </source>
</evidence>
<feature type="domain" description="RPA43 OB" evidence="9">
    <location>
        <begin position="129"/>
        <end position="233"/>
    </location>
</feature>
<comment type="caution">
    <text evidence="10">The sequence shown here is derived from an EMBL/GenBank/DDBJ whole genome shotgun (WGS) entry which is preliminary data.</text>
</comment>
<dbReference type="Pfam" id="PF17875">
    <property type="entry name" value="RPA43_OB"/>
    <property type="match status" value="1"/>
</dbReference>
<dbReference type="InterPro" id="IPR036898">
    <property type="entry name" value="RNA_pol_Rpb7-like_N_sf"/>
</dbReference>
<dbReference type="Gene3D" id="2.40.50.1060">
    <property type="match status" value="1"/>
</dbReference>
<dbReference type="FunFam" id="3.30.1490.120:FF:000004">
    <property type="entry name" value="RNA polymerase I subunit Rpa43"/>
    <property type="match status" value="1"/>
</dbReference>
<evidence type="ECO:0000256" key="4">
    <source>
        <dbReference type="ARBA" id="ARBA00022553"/>
    </source>
</evidence>
<name>A0A420GIL7_9PEZI</name>
<protein>
    <recommendedName>
        <fullName evidence="7">DNA-directed RNA polymerase subunit</fullName>
    </recommendedName>
</protein>
<dbReference type="PANTHER" id="PTHR12709">
    <property type="entry name" value="DNA-DIRECTED RNA POLYMERASE II, III"/>
    <property type="match status" value="1"/>
</dbReference>
<dbReference type="Gene3D" id="3.30.1490.120">
    <property type="entry name" value="RNA polymerase Rpb7-like, N-terminal domain"/>
    <property type="match status" value="1"/>
</dbReference>
<accession>A0A420GIL7</accession>
<dbReference type="GO" id="GO:0006361">
    <property type="term" value="P:transcription initiation at RNA polymerase I promoter"/>
    <property type="evidence" value="ECO:0007669"/>
    <property type="project" value="UniProtKB-ARBA"/>
</dbReference>
<organism evidence="10 11">
    <name type="scientific">Golovinomyces cichoracearum</name>
    <dbReference type="NCBI Taxonomy" id="62708"/>
    <lineage>
        <taxon>Eukaryota</taxon>
        <taxon>Fungi</taxon>
        <taxon>Dikarya</taxon>
        <taxon>Ascomycota</taxon>
        <taxon>Pezizomycotina</taxon>
        <taxon>Leotiomycetes</taxon>
        <taxon>Erysiphales</taxon>
        <taxon>Erysiphaceae</taxon>
        <taxon>Golovinomyces</taxon>
    </lineage>
</organism>
<proteinExistence type="inferred from homology"/>
<evidence type="ECO:0000313" key="10">
    <source>
        <dbReference type="EMBL" id="RKF45068.1"/>
    </source>
</evidence>
<keyword evidence="11" id="KW-1185">Reference proteome</keyword>
<keyword evidence="5 7" id="KW-0804">Transcription</keyword>
<comment type="function">
    <text evidence="7">DNA-dependent RNA polymerase which catalyzes the transcription of DNA into RNA using the four ribonucleoside triphosphates as substrates.</text>
</comment>
<keyword evidence="6 7" id="KW-0539">Nucleus</keyword>
<dbReference type="PANTHER" id="PTHR12709:SF5">
    <property type="entry name" value="DNA-DIRECTED RNA POLYMERASE I SUBUNIT RPA43"/>
    <property type="match status" value="1"/>
</dbReference>
<evidence type="ECO:0000313" key="11">
    <source>
        <dbReference type="Proteomes" id="UP000283383"/>
    </source>
</evidence>
<evidence type="ECO:0000256" key="5">
    <source>
        <dbReference type="ARBA" id="ARBA00023163"/>
    </source>
</evidence>
<evidence type="ECO:0000256" key="6">
    <source>
        <dbReference type="ARBA" id="ARBA00023242"/>
    </source>
</evidence>
<evidence type="ECO:0000256" key="3">
    <source>
        <dbReference type="ARBA" id="ARBA00022478"/>
    </source>
</evidence>
<dbReference type="GO" id="GO:0005736">
    <property type="term" value="C:RNA polymerase I complex"/>
    <property type="evidence" value="ECO:0007669"/>
    <property type="project" value="UniProtKB-ARBA"/>
</dbReference>
<evidence type="ECO:0000256" key="1">
    <source>
        <dbReference type="ARBA" id="ARBA00004604"/>
    </source>
</evidence>
<sequence>MKTKKRKHEDTEKSSKPKSKKVKIHNQVTISSSSLEEERSPFHIQTSSLYLPLSPVSQQYPIEGICAEHLSPLILTYYPPFNGLILSYSDPVLSENSFQNDGHTILLKNHDEYGVSWAWLTAEFLVLKPEKGTWLEGVISLQNDGFIGVVCWNLFNASIERRRLPSDWKWKDASEIPGFKEQENSDTHNCEGAGTYIDGQGRKINGVIKFRVADIESCQDRERGFLTIVGTMLSEEEELAYITNEEVGDKNRQTNTGRRLGGPYALGATNLGVVSQDVKNLEGQLIASDIPAS</sequence>
<keyword evidence="3 7" id="KW-0240">DNA-directed RNA polymerase</keyword>
<dbReference type="AlphaFoldDB" id="A0A420GIL7"/>
<comment type="subcellular location">
    <subcellularLocation>
        <location evidence="1">Nucleus</location>
        <location evidence="1">Nucleolus</location>
    </subcellularLocation>
</comment>
<reference evidence="10 11" key="1">
    <citation type="journal article" date="2018" name="BMC Genomics">
        <title>Comparative genome analyses reveal sequence features reflecting distinct modes of host-adaptation between dicot and monocot powdery mildew.</title>
        <authorList>
            <person name="Wu Y."/>
            <person name="Ma X."/>
            <person name="Pan Z."/>
            <person name="Kale S.D."/>
            <person name="Song Y."/>
            <person name="King H."/>
            <person name="Zhang Q."/>
            <person name="Presley C."/>
            <person name="Deng X."/>
            <person name="Wei C.I."/>
            <person name="Xiao S."/>
        </authorList>
    </citation>
    <scope>NUCLEOTIDE SEQUENCE [LARGE SCALE GENOMIC DNA]</scope>
    <source>
        <strain evidence="10">UMSG3</strain>
    </source>
</reference>
<evidence type="ECO:0000256" key="7">
    <source>
        <dbReference type="RuleBase" id="RU369086"/>
    </source>
</evidence>
<evidence type="ECO:0000259" key="9">
    <source>
        <dbReference type="Pfam" id="PF17875"/>
    </source>
</evidence>
<evidence type="ECO:0000256" key="2">
    <source>
        <dbReference type="ARBA" id="ARBA00005930"/>
    </source>
</evidence>
<comment type="similarity">
    <text evidence="2">Belongs to the eukaryotic RPA43 RNA polymerase subunit family.</text>
</comment>